<keyword evidence="2" id="KW-1185">Reference proteome</keyword>
<accession>A0ACD3A3X2</accession>
<gene>
    <name evidence="1" type="ORF">BDN72DRAFT_735145</name>
</gene>
<sequence>DEDNLEGWVDEVDKLSEEELENLQGDAGPVKLVLFKTINLTTKLLPAWHQAVKKCSLKPKLLPRDVPTQWNSSTDMLGVAIEYKEAINEMTSDRS</sequence>
<proteinExistence type="predicted"/>
<evidence type="ECO:0000313" key="1">
    <source>
        <dbReference type="EMBL" id="TFK60381.1"/>
    </source>
</evidence>
<dbReference type="EMBL" id="ML208784">
    <property type="protein sequence ID" value="TFK60381.1"/>
    <property type="molecule type" value="Genomic_DNA"/>
</dbReference>
<protein>
    <submittedName>
        <fullName evidence="1">Uncharacterized protein</fullName>
    </submittedName>
</protein>
<evidence type="ECO:0000313" key="2">
    <source>
        <dbReference type="Proteomes" id="UP000308600"/>
    </source>
</evidence>
<organism evidence="1 2">
    <name type="scientific">Pluteus cervinus</name>
    <dbReference type="NCBI Taxonomy" id="181527"/>
    <lineage>
        <taxon>Eukaryota</taxon>
        <taxon>Fungi</taxon>
        <taxon>Dikarya</taxon>
        <taxon>Basidiomycota</taxon>
        <taxon>Agaricomycotina</taxon>
        <taxon>Agaricomycetes</taxon>
        <taxon>Agaricomycetidae</taxon>
        <taxon>Agaricales</taxon>
        <taxon>Pluteineae</taxon>
        <taxon>Pluteaceae</taxon>
        <taxon>Pluteus</taxon>
    </lineage>
</organism>
<name>A0ACD3A3X2_9AGAR</name>
<reference evidence="1 2" key="1">
    <citation type="journal article" date="2019" name="Nat. Ecol. Evol.">
        <title>Megaphylogeny resolves global patterns of mushroom evolution.</title>
        <authorList>
            <person name="Varga T."/>
            <person name="Krizsan K."/>
            <person name="Foldi C."/>
            <person name="Dima B."/>
            <person name="Sanchez-Garcia M."/>
            <person name="Sanchez-Ramirez S."/>
            <person name="Szollosi G.J."/>
            <person name="Szarkandi J.G."/>
            <person name="Papp V."/>
            <person name="Albert L."/>
            <person name="Andreopoulos W."/>
            <person name="Angelini C."/>
            <person name="Antonin V."/>
            <person name="Barry K.W."/>
            <person name="Bougher N.L."/>
            <person name="Buchanan P."/>
            <person name="Buyck B."/>
            <person name="Bense V."/>
            <person name="Catcheside P."/>
            <person name="Chovatia M."/>
            <person name="Cooper J."/>
            <person name="Damon W."/>
            <person name="Desjardin D."/>
            <person name="Finy P."/>
            <person name="Geml J."/>
            <person name="Haridas S."/>
            <person name="Hughes K."/>
            <person name="Justo A."/>
            <person name="Karasinski D."/>
            <person name="Kautmanova I."/>
            <person name="Kiss B."/>
            <person name="Kocsube S."/>
            <person name="Kotiranta H."/>
            <person name="LaButti K.M."/>
            <person name="Lechner B.E."/>
            <person name="Liimatainen K."/>
            <person name="Lipzen A."/>
            <person name="Lukacs Z."/>
            <person name="Mihaltcheva S."/>
            <person name="Morgado L.N."/>
            <person name="Niskanen T."/>
            <person name="Noordeloos M.E."/>
            <person name="Ohm R.A."/>
            <person name="Ortiz-Santana B."/>
            <person name="Ovrebo C."/>
            <person name="Racz N."/>
            <person name="Riley R."/>
            <person name="Savchenko A."/>
            <person name="Shiryaev A."/>
            <person name="Soop K."/>
            <person name="Spirin V."/>
            <person name="Szebenyi C."/>
            <person name="Tomsovsky M."/>
            <person name="Tulloss R.E."/>
            <person name="Uehling J."/>
            <person name="Grigoriev I.V."/>
            <person name="Vagvolgyi C."/>
            <person name="Papp T."/>
            <person name="Martin F.M."/>
            <person name="Miettinen O."/>
            <person name="Hibbett D.S."/>
            <person name="Nagy L.G."/>
        </authorList>
    </citation>
    <scope>NUCLEOTIDE SEQUENCE [LARGE SCALE GENOMIC DNA]</scope>
    <source>
        <strain evidence="1 2">NL-1719</strain>
    </source>
</reference>
<feature type="non-terminal residue" evidence="1">
    <location>
        <position position="1"/>
    </location>
</feature>
<dbReference type="Proteomes" id="UP000308600">
    <property type="component" value="Unassembled WGS sequence"/>
</dbReference>
<feature type="non-terminal residue" evidence="1">
    <location>
        <position position="95"/>
    </location>
</feature>